<organism evidence="1 2">
    <name type="scientific">Rhodovarius crocodyli</name>
    <dbReference type="NCBI Taxonomy" id="1979269"/>
    <lineage>
        <taxon>Bacteria</taxon>
        <taxon>Pseudomonadati</taxon>
        <taxon>Pseudomonadota</taxon>
        <taxon>Alphaproteobacteria</taxon>
        <taxon>Acetobacterales</taxon>
        <taxon>Roseomonadaceae</taxon>
        <taxon>Rhodovarius</taxon>
    </lineage>
</organism>
<gene>
    <name evidence="1" type="ORF">EOD42_13770</name>
</gene>
<dbReference type="Pfam" id="PF12385">
    <property type="entry name" value="Peptidase_C70"/>
    <property type="match status" value="1"/>
</dbReference>
<evidence type="ECO:0008006" key="3">
    <source>
        <dbReference type="Google" id="ProtNLM"/>
    </source>
</evidence>
<evidence type="ECO:0000313" key="2">
    <source>
        <dbReference type="Proteomes" id="UP000282957"/>
    </source>
</evidence>
<reference evidence="1 2" key="1">
    <citation type="submission" date="2019-01" db="EMBL/GenBank/DDBJ databases">
        <authorList>
            <person name="Chen W.-M."/>
        </authorList>
    </citation>
    <scope>NUCLEOTIDE SEQUENCE [LARGE SCALE GENOMIC DNA]</scope>
    <source>
        <strain evidence="1 2">CCP-6</strain>
    </source>
</reference>
<dbReference type="Proteomes" id="UP000282957">
    <property type="component" value="Unassembled WGS sequence"/>
</dbReference>
<sequence>MALVQVPMKNMPVLPQDSETTCWYTCLTMMFLWKGRDPDEIKPALVKAGILWDDATKTGLKTKDYFRAAKALGLTPWGTSSSWSATNFASFCAVSPCWVAGKWYDNSHNVVVIGASRKEIRFIDPYWETSKEATIRTWFENDFVHGKVPAQSPGTDFYQGWVGAVMTWGEATPAGIVPE</sequence>
<dbReference type="Gene3D" id="3.90.70.10">
    <property type="entry name" value="Cysteine proteinases"/>
    <property type="match status" value="1"/>
</dbReference>
<keyword evidence="2" id="KW-1185">Reference proteome</keyword>
<dbReference type="EMBL" id="SACL01000004">
    <property type="protein sequence ID" value="RVT96182.1"/>
    <property type="molecule type" value="Genomic_DNA"/>
</dbReference>
<dbReference type="InterPro" id="IPR022118">
    <property type="entry name" value="Peptidase_C70_AvrRpt2"/>
</dbReference>
<name>A0A437MEZ3_9PROT</name>
<evidence type="ECO:0000313" key="1">
    <source>
        <dbReference type="EMBL" id="RVT96182.1"/>
    </source>
</evidence>
<dbReference type="OrthoDB" id="1550427at2"/>
<comment type="caution">
    <text evidence="1">The sequence shown here is derived from an EMBL/GenBank/DDBJ whole genome shotgun (WGS) entry which is preliminary data.</text>
</comment>
<proteinExistence type="predicted"/>
<dbReference type="AlphaFoldDB" id="A0A437MEZ3"/>
<accession>A0A437MEZ3</accession>
<protein>
    <recommendedName>
        <fullName evidence="3">Peptidase C39-like domain-containing protein</fullName>
    </recommendedName>
</protein>